<gene>
    <name evidence="14" type="ORF">F444_11916</name>
</gene>
<dbReference type="InterPro" id="IPR047664">
    <property type="entry name" value="SWEET"/>
</dbReference>
<keyword evidence="11" id="KW-0333">Golgi apparatus</keyword>
<evidence type="ECO:0000256" key="12">
    <source>
        <dbReference type="ARBA" id="ARBA00023136"/>
    </source>
</evidence>
<dbReference type="Proteomes" id="UP000028582">
    <property type="component" value="Unassembled WGS sequence"/>
</dbReference>
<comment type="caution">
    <text evidence="14">The sequence shown here is derived from an EMBL/GenBank/DDBJ whole genome shotgun (WGS) entry which is preliminary data.</text>
</comment>
<dbReference type="Pfam" id="PF03083">
    <property type="entry name" value="MtN3_slv"/>
    <property type="match status" value="2"/>
</dbReference>
<feature type="transmembrane region" description="Helical" evidence="13">
    <location>
        <begin position="135"/>
        <end position="153"/>
    </location>
</feature>
<evidence type="ECO:0000256" key="5">
    <source>
        <dbReference type="ARBA" id="ARBA00022448"/>
    </source>
</evidence>
<evidence type="ECO:0000256" key="2">
    <source>
        <dbReference type="ARBA" id="ARBA00004653"/>
    </source>
</evidence>
<feature type="transmembrane region" description="Helical" evidence="13">
    <location>
        <begin position="191"/>
        <end position="213"/>
    </location>
</feature>
<reference evidence="14 15" key="1">
    <citation type="submission" date="2013-11" db="EMBL/GenBank/DDBJ databases">
        <title>The Genome Sequence of Phytophthora parasitica P1976.</title>
        <authorList>
            <consortium name="The Broad Institute Genomics Platform"/>
            <person name="Russ C."/>
            <person name="Tyler B."/>
            <person name="Panabieres F."/>
            <person name="Shan W."/>
            <person name="Tripathy S."/>
            <person name="Grunwald N."/>
            <person name="Machado M."/>
            <person name="Johnson C.S."/>
            <person name="Walker B."/>
            <person name="Young S."/>
            <person name="Zeng Q."/>
            <person name="Gargeya S."/>
            <person name="Fitzgerald M."/>
            <person name="Haas B."/>
            <person name="Abouelleil A."/>
            <person name="Allen A.W."/>
            <person name="Alvarado L."/>
            <person name="Arachchi H.M."/>
            <person name="Berlin A.M."/>
            <person name="Chapman S.B."/>
            <person name="Gainer-Dewar J."/>
            <person name="Goldberg J."/>
            <person name="Griggs A."/>
            <person name="Gujja S."/>
            <person name="Hansen M."/>
            <person name="Howarth C."/>
            <person name="Imamovic A."/>
            <person name="Ireland A."/>
            <person name="Larimer J."/>
            <person name="McCowan C."/>
            <person name="Murphy C."/>
            <person name="Pearson M."/>
            <person name="Poon T.W."/>
            <person name="Priest M."/>
            <person name="Roberts A."/>
            <person name="Saif S."/>
            <person name="Shea T."/>
            <person name="Sisk P."/>
            <person name="Sykes S."/>
            <person name="Wortman J."/>
            <person name="Nusbaum C."/>
            <person name="Birren B."/>
        </authorList>
    </citation>
    <scope>NUCLEOTIDE SEQUENCE [LARGE SCALE GENOMIC DNA]</scope>
    <source>
        <strain evidence="14 15">P1976</strain>
    </source>
</reference>
<evidence type="ECO:0000256" key="7">
    <source>
        <dbReference type="ARBA" id="ARBA00022597"/>
    </source>
</evidence>
<evidence type="ECO:0000256" key="10">
    <source>
        <dbReference type="ARBA" id="ARBA00022989"/>
    </source>
</evidence>
<dbReference type="PANTHER" id="PTHR10791:SF30">
    <property type="entry name" value="SUGAR TRANSPORTER SWEET1"/>
    <property type="match status" value="1"/>
</dbReference>
<dbReference type="PANTHER" id="PTHR10791">
    <property type="entry name" value="RAG1-ACTIVATING PROTEIN 1"/>
    <property type="match status" value="1"/>
</dbReference>
<feature type="transmembrane region" description="Helical" evidence="13">
    <location>
        <begin position="72"/>
        <end position="88"/>
    </location>
</feature>
<keyword evidence="7" id="KW-0762">Sugar transport</keyword>
<dbReference type="GO" id="GO:0051119">
    <property type="term" value="F:sugar transmembrane transporter activity"/>
    <property type="evidence" value="ECO:0007669"/>
    <property type="project" value="InterPro"/>
</dbReference>
<dbReference type="FunFam" id="1.20.1280.290:FF:000004">
    <property type="entry name" value="Sugar transporter SWEET"/>
    <property type="match status" value="1"/>
</dbReference>
<evidence type="ECO:0000256" key="13">
    <source>
        <dbReference type="SAM" id="Phobius"/>
    </source>
</evidence>
<evidence type="ECO:0000256" key="8">
    <source>
        <dbReference type="ARBA" id="ARBA00022692"/>
    </source>
</evidence>
<evidence type="ECO:0000256" key="1">
    <source>
        <dbReference type="ARBA" id="ARBA00004651"/>
    </source>
</evidence>
<dbReference type="FunFam" id="1.20.1280.290:FF:000007">
    <property type="entry name" value="Bidirectional sugar transporter SWEET7"/>
    <property type="match status" value="1"/>
</dbReference>
<keyword evidence="6" id="KW-1003">Cell membrane</keyword>
<dbReference type="GO" id="GO:0000139">
    <property type="term" value="C:Golgi membrane"/>
    <property type="evidence" value="ECO:0007669"/>
    <property type="project" value="UniProtKB-SubCell"/>
</dbReference>
<evidence type="ECO:0000256" key="11">
    <source>
        <dbReference type="ARBA" id="ARBA00023034"/>
    </source>
</evidence>
<sequence length="266" mass="29725">MVFWVTLLNVFTGVADILLRLSPVPDIYNVHRNKNIGEMAELPLITMVISCHLWITYRYVTNSFFRIMGSQLFGEIFGIVYNIIYYRWSPEKKRVRLRKLYLMAFAVWCMITLYVVFGVSGVFDQNKSEVGKSLGYAGCAFSLSMFASPLATLKHVVKTRNSASIPINMCTMILISSALGAGSGYLDDDYFVAVINLIGVLLSCIQIVIYFVYRPQTSTDVAVHLSDATLSVLSPKSKAHSTILVESPVCYNISLSPLVREKAADQ</sequence>
<feature type="transmembrane region" description="Helical" evidence="13">
    <location>
        <begin position="100"/>
        <end position="123"/>
    </location>
</feature>
<organism evidence="14 15">
    <name type="scientific">Phytophthora nicotianae P1976</name>
    <dbReference type="NCBI Taxonomy" id="1317066"/>
    <lineage>
        <taxon>Eukaryota</taxon>
        <taxon>Sar</taxon>
        <taxon>Stramenopiles</taxon>
        <taxon>Oomycota</taxon>
        <taxon>Peronosporomycetes</taxon>
        <taxon>Peronosporales</taxon>
        <taxon>Peronosporaceae</taxon>
        <taxon>Phytophthora</taxon>
    </lineage>
</organism>
<evidence type="ECO:0000313" key="14">
    <source>
        <dbReference type="EMBL" id="ETO71798.1"/>
    </source>
</evidence>
<dbReference type="EMBL" id="ANJA01002141">
    <property type="protein sequence ID" value="ETO71798.1"/>
    <property type="molecule type" value="Genomic_DNA"/>
</dbReference>
<evidence type="ECO:0000256" key="9">
    <source>
        <dbReference type="ARBA" id="ARBA00022737"/>
    </source>
</evidence>
<feature type="transmembrane region" description="Helical" evidence="13">
    <location>
        <begin position="165"/>
        <end position="185"/>
    </location>
</feature>
<evidence type="ECO:0000313" key="15">
    <source>
        <dbReference type="Proteomes" id="UP000028582"/>
    </source>
</evidence>
<dbReference type="InterPro" id="IPR004316">
    <property type="entry name" value="SWEET_rpt"/>
</dbReference>
<comment type="subcellular location">
    <subcellularLocation>
        <location evidence="1">Cell membrane</location>
        <topology evidence="1">Multi-pass membrane protein</topology>
    </subcellularLocation>
    <subcellularLocation>
        <location evidence="2">Golgi apparatus membrane</location>
        <topology evidence="2">Multi-pass membrane protein</topology>
    </subcellularLocation>
</comment>
<keyword evidence="10 13" id="KW-1133">Transmembrane helix</keyword>
<evidence type="ECO:0000256" key="4">
    <source>
        <dbReference type="ARBA" id="ARBA00021741"/>
    </source>
</evidence>
<dbReference type="GO" id="GO:0005886">
    <property type="term" value="C:plasma membrane"/>
    <property type="evidence" value="ECO:0007669"/>
    <property type="project" value="UniProtKB-SubCell"/>
</dbReference>
<keyword evidence="9" id="KW-0677">Repeat</keyword>
<proteinExistence type="inferred from homology"/>
<dbReference type="AlphaFoldDB" id="A0A080ZYT7"/>
<keyword evidence="5" id="KW-0813">Transport</keyword>
<name>A0A080ZYT7_PHYNI</name>
<dbReference type="OrthoDB" id="409725at2759"/>
<keyword evidence="8 13" id="KW-0812">Transmembrane</keyword>
<protein>
    <recommendedName>
        <fullName evidence="4">Sugar transporter SWEET1</fullName>
    </recommendedName>
</protein>
<evidence type="ECO:0000256" key="3">
    <source>
        <dbReference type="ARBA" id="ARBA00007809"/>
    </source>
</evidence>
<keyword evidence="12 13" id="KW-0472">Membrane</keyword>
<dbReference type="Gene3D" id="1.20.1280.290">
    <property type="match status" value="2"/>
</dbReference>
<accession>A0A080ZYT7</accession>
<evidence type="ECO:0000256" key="6">
    <source>
        <dbReference type="ARBA" id="ARBA00022475"/>
    </source>
</evidence>
<comment type="similarity">
    <text evidence="3">Belongs to the SWEET sugar transporter family.</text>
</comment>